<proteinExistence type="predicted"/>
<dbReference type="EMBL" id="SACO01000025">
    <property type="protein sequence ID" value="RVU02201.1"/>
    <property type="molecule type" value="Genomic_DNA"/>
</dbReference>
<reference evidence="1 2" key="1">
    <citation type="submission" date="2019-01" db="EMBL/GenBank/DDBJ databases">
        <authorList>
            <person name="Chen W.-M."/>
        </authorList>
    </citation>
    <scope>NUCLEOTIDE SEQUENCE [LARGE SCALE GENOMIC DNA]</scope>
    <source>
        <strain evidence="1 2">FSY-9</strain>
    </source>
</reference>
<dbReference type="Proteomes" id="UP000282837">
    <property type="component" value="Unassembled WGS sequence"/>
</dbReference>
<comment type="caution">
    <text evidence="1">The sequence shown here is derived from an EMBL/GenBank/DDBJ whole genome shotgun (WGS) entry which is preliminary data.</text>
</comment>
<evidence type="ECO:0000313" key="1">
    <source>
        <dbReference type="EMBL" id="RVU02201.1"/>
    </source>
</evidence>
<dbReference type="RefSeq" id="WP_127711994.1">
    <property type="nucleotide sequence ID" value="NZ_SACO01000025.1"/>
</dbReference>
<accession>A0A3S2X004</accession>
<name>A0A3S2X004_9SPHN</name>
<gene>
    <name evidence="1" type="ORF">EOE18_17680</name>
</gene>
<protein>
    <submittedName>
        <fullName evidence="1">Uncharacterized protein</fullName>
    </submittedName>
</protein>
<sequence length="101" mass="10475">MLLNRAASIGGFRYEGRINEGSLSTIKEAFLEGGLEGALERGERHISDEIGGDAEARDLRAGVTIVAIVADSPARGGGDAMGDLVKVGGIDWTCNGFVPVT</sequence>
<evidence type="ECO:0000313" key="2">
    <source>
        <dbReference type="Proteomes" id="UP000282837"/>
    </source>
</evidence>
<keyword evidence="2" id="KW-1185">Reference proteome</keyword>
<dbReference type="AlphaFoldDB" id="A0A3S2X004"/>
<organism evidence="1 2">
    <name type="scientific">Novosphingobium umbonatum</name>
    <dbReference type="NCBI Taxonomy" id="1908524"/>
    <lineage>
        <taxon>Bacteria</taxon>
        <taxon>Pseudomonadati</taxon>
        <taxon>Pseudomonadota</taxon>
        <taxon>Alphaproteobacteria</taxon>
        <taxon>Sphingomonadales</taxon>
        <taxon>Sphingomonadaceae</taxon>
        <taxon>Novosphingobium</taxon>
    </lineage>
</organism>